<dbReference type="EMBL" id="PYFQ01000010">
    <property type="protein sequence ID" value="PSK36913.1"/>
    <property type="molecule type" value="Genomic_DNA"/>
</dbReference>
<organism evidence="2 3">
    <name type="scientific">Candidozyma pseudohaemuli</name>
    <dbReference type="NCBI Taxonomy" id="418784"/>
    <lineage>
        <taxon>Eukaryota</taxon>
        <taxon>Fungi</taxon>
        <taxon>Dikarya</taxon>
        <taxon>Ascomycota</taxon>
        <taxon>Saccharomycotina</taxon>
        <taxon>Pichiomycetes</taxon>
        <taxon>Metschnikowiaceae</taxon>
        <taxon>Candidozyma</taxon>
    </lineage>
</organism>
<evidence type="ECO:0000313" key="2">
    <source>
        <dbReference type="EMBL" id="PSK36913.1"/>
    </source>
</evidence>
<gene>
    <name evidence="2" type="ORF">C7M61_003777</name>
</gene>
<dbReference type="GeneID" id="36567165"/>
<sequence length="196" mass="21868">MVFFKPHARSLSEQLDSLARLALKVGNRDDDFDLEAQTSRRLLEGSVNAASVKSGSTKSRSIRYGATDDVLMLSLRPLISFGPRLEESEAPSVYSDERPRSPQPLFQSLAPLPRPLVFALALLTARFVWNRMHSPERRLLGVFHKCLLVAFLALLAGSGYVVVTGRGVQFLDAARGFFCWAQVQLGWARLPFCEEM</sequence>
<keyword evidence="1" id="KW-0472">Membrane</keyword>
<dbReference type="VEuPathDB" id="FungiDB:C7M61_003777"/>
<accession>A0A2P7YLS0</accession>
<feature type="transmembrane region" description="Helical" evidence="1">
    <location>
        <begin position="141"/>
        <end position="163"/>
    </location>
</feature>
<keyword evidence="3" id="KW-1185">Reference proteome</keyword>
<dbReference type="OrthoDB" id="4086868at2759"/>
<evidence type="ECO:0000256" key="1">
    <source>
        <dbReference type="SAM" id="Phobius"/>
    </source>
</evidence>
<evidence type="ECO:0000313" key="3">
    <source>
        <dbReference type="Proteomes" id="UP000241107"/>
    </source>
</evidence>
<name>A0A2P7YLS0_9ASCO</name>
<proteinExistence type="predicted"/>
<dbReference type="AlphaFoldDB" id="A0A2P7YLS0"/>
<dbReference type="Proteomes" id="UP000241107">
    <property type="component" value="Unassembled WGS sequence"/>
</dbReference>
<keyword evidence="1" id="KW-0812">Transmembrane</keyword>
<comment type="caution">
    <text evidence="2">The sequence shown here is derived from an EMBL/GenBank/DDBJ whole genome shotgun (WGS) entry which is preliminary data.</text>
</comment>
<protein>
    <submittedName>
        <fullName evidence="2">Uncharacterized protein</fullName>
    </submittedName>
</protein>
<dbReference type="RefSeq" id="XP_024712786.1">
    <property type="nucleotide sequence ID" value="XM_024859112.1"/>
</dbReference>
<reference evidence="2 3" key="1">
    <citation type="submission" date="2018-03" db="EMBL/GenBank/DDBJ databases">
        <title>Candida pseudohaemulonii genome assembly and annotation.</title>
        <authorList>
            <person name="Munoz J.F."/>
            <person name="Gade L.G."/>
            <person name="Chow N.A."/>
            <person name="Litvintseva A.P."/>
            <person name="Loparev V.N."/>
            <person name="Cuomo C.A."/>
        </authorList>
    </citation>
    <scope>NUCLEOTIDE SEQUENCE [LARGE SCALE GENOMIC DNA]</scope>
    <source>
        <strain evidence="2 3">B12108</strain>
    </source>
</reference>
<feature type="transmembrane region" description="Helical" evidence="1">
    <location>
        <begin position="112"/>
        <end position="129"/>
    </location>
</feature>
<keyword evidence="1" id="KW-1133">Transmembrane helix</keyword>